<sequence>METLFDNLLMRRTALYLVFLLLGTAVSLFPSVRTAAIPNVDYHTITLQSFFQLPEGSSVLSSLDSERPENTNFQWTKGTIYVLGDLHGDYRNTILALQLADLIDESLQWKAAEAEHQGGRIALLLGNHEMMNLCGNFAYVYEMEYQKMNVSFRQYLLGPEGPMGQFLVRLPSLLRVNGILFVHAGLLPRFAHGKDVHTLNQQIHLELRGGCAFRNALISQGKGSQLLSGSEGCLWTRFLMHSSQYNVCKSLNETLVHLECEKMIVGHLLQSDHHIHHRCDGRCLLIDTGNSQYMGGAISVLEITKDSFFELTEKKSRGFGRSPEHPTASLPSCVRRWLPIPPLTDRNRDLWHAFTPHPPCDLPHEERNEL</sequence>
<accession>A0ABQ7JAQ0</accession>
<name>A0ABQ7JAQ0_9APIC</name>
<dbReference type="PANTHER" id="PTHR46546">
    <property type="entry name" value="SHEWANELLA-LIKE PROTEIN PHOSPHATASE 1"/>
    <property type="match status" value="1"/>
</dbReference>
<gene>
    <name evidence="1" type="ORF">IE077_002508</name>
</gene>
<dbReference type="Proteomes" id="UP000823046">
    <property type="component" value="Unassembled WGS sequence"/>
</dbReference>
<dbReference type="EMBL" id="JADAQX010000244">
    <property type="protein sequence ID" value="KAF8821056.1"/>
    <property type="molecule type" value="Genomic_DNA"/>
</dbReference>
<keyword evidence="2" id="KW-1185">Reference proteome</keyword>
<organism evidence="1 2">
    <name type="scientific">Cardiosporidium cionae</name>
    <dbReference type="NCBI Taxonomy" id="476202"/>
    <lineage>
        <taxon>Eukaryota</taxon>
        <taxon>Sar</taxon>
        <taxon>Alveolata</taxon>
        <taxon>Apicomplexa</taxon>
        <taxon>Aconoidasida</taxon>
        <taxon>Nephromycida</taxon>
        <taxon>Cardiosporidium</taxon>
    </lineage>
</organism>
<protein>
    <submittedName>
        <fullName evidence="1">Ser/Thr phosphatase family protein</fullName>
    </submittedName>
</protein>
<reference evidence="1 2" key="1">
    <citation type="journal article" date="2020" name="bioRxiv">
        <title>Metabolic contributions of an alphaproteobacterial endosymbiont in the apicomplexan Cardiosporidium cionae.</title>
        <authorList>
            <person name="Hunter E.S."/>
            <person name="Paight C.J."/>
            <person name="Lane C.E."/>
        </authorList>
    </citation>
    <scope>NUCLEOTIDE SEQUENCE [LARGE SCALE GENOMIC DNA]</scope>
    <source>
        <strain evidence="1">ESH_2018</strain>
    </source>
</reference>
<proteinExistence type="predicted"/>
<dbReference type="SUPFAM" id="SSF56300">
    <property type="entry name" value="Metallo-dependent phosphatases"/>
    <property type="match status" value="1"/>
</dbReference>
<evidence type="ECO:0000313" key="1">
    <source>
        <dbReference type="EMBL" id="KAF8821056.1"/>
    </source>
</evidence>
<dbReference type="InterPro" id="IPR029052">
    <property type="entry name" value="Metallo-depent_PP-like"/>
</dbReference>
<comment type="caution">
    <text evidence="1">The sequence shown here is derived from an EMBL/GenBank/DDBJ whole genome shotgun (WGS) entry which is preliminary data.</text>
</comment>
<dbReference type="PANTHER" id="PTHR46546:SF4">
    <property type="entry name" value="SHEWANELLA-LIKE PROTEIN PHOSPHATASE 1"/>
    <property type="match status" value="1"/>
</dbReference>
<evidence type="ECO:0000313" key="2">
    <source>
        <dbReference type="Proteomes" id="UP000823046"/>
    </source>
</evidence>
<dbReference type="Gene3D" id="3.60.21.10">
    <property type="match status" value="1"/>
</dbReference>